<sequence length="133" mass="15114">MHLKPIVFIDTEIEPKSGKILDIGGIKGVGSSFHSNSMVDFVKFLYRSEYVCGHNIFNHDLKYIRNVFIYAGLDDTNIIDTLFLSPLLFPAKPYHKLLKDDKLQTEDTNNPLNDSIKAKDLFFDEDCSLSAGR</sequence>
<dbReference type="GO" id="GO:0004386">
    <property type="term" value="F:helicase activity"/>
    <property type="evidence" value="ECO:0007669"/>
    <property type="project" value="UniProtKB-KW"/>
</dbReference>
<evidence type="ECO:0000313" key="2">
    <source>
        <dbReference type="Proteomes" id="UP000183954"/>
    </source>
</evidence>
<dbReference type="Gene3D" id="3.30.420.10">
    <property type="entry name" value="Ribonuclease H-like superfamily/Ribonuclease H"/>
    <property type="match status" value="1"/>
</dbReference>
<dbReference type="InterPro" id="IPR036397">
    <property type="entry name" value="RNaseH_sf"/>
</dbReference>
<name>A0A1M5ZSI4_9FIRM</name>
<dbReference type="AlphaFoldDB" id="A0A1M5ZSI4"/>
<gene>
    <name evidence="1" type="ORF">SAMN02746098_03627</name>
</gene>
<dbReference type="STRING" id="1121420.SAMN02746098_03627"/>
<dbReference type="GO" id="GO:0003676">
    <property type="term" value="F:nucleic acid binding"/>
    <property type="evidence" value="ECO:0007669"/>
    <property type="project" value="InterPro"/>
</dbReference>
<dbReference type="InterPro" id="IPR012337">
    <property type="entry name" value="RNaseH-like_sf"/>
</dbReference>
<accession>A0A1M5ZSI4</accession>
<dbReference type="EMBL" id="FQXJ01000014">
    <property type="protein sequence ID" value="SHI27174.1"/>
    <property type="molecule type" value="Genomic_DNA"/>
</dbReference>
<keyword evidence="1" id="KW-0378">Hydrolase</keyword>
<keyword evidence="2" id="KW-1185">Reference proteome</keyword>
<keyword evidence="1" id="KW-0547">Nucleotide-binding</keyword>
<keyword evidence="1" id="KW-0347">Helicase</keyword>
<organism evidence="1 2">
    <name type="scientific">Desulfosporosinus lacus DSM 15449</name>
    <dbReference type="NCBI Taxonomy" id="1121420"/>
    <lineage>
        <taxon>Bacteria</taxon>
        <taxon>Bacillati</taxon>
        <taxon>Bacillota</taxon>
        <taxon>Clostridia</taxon>
        <taxon>Eubacteriales</taxon>
        <taxon>Desulfitobacteriaceae</taxon>
        <taxon>Desulfosporosinus</taxon>
    </lineage>
</organism>
<protein>
    <submittedName>
        <fullName evidence="1">ATP-dependent DNA helicase RecQ</fullName>
    </submittedName>
</protein>
<proteinExistence type="predicted"/>
<dbReference type="RefSeq" id="WP_073031113.1">
    <property type="nucleotide sequence ID" value="NZ_FQXJ01000014.1"/>
</dbReference>
<evidence type="ECO:0000313" key="1">
    <source>
        <dbReference type="EMBL" id="SHI27174.1"/>
    </source>
</evidence>
<dbReference type="SUPFAM" id="SSF53098">
    <property type="entry name" value="Ribonuclease H-like"/>
    <property type="match status" value="1"/>
</dbReference>
<reference evidence="2" key="1">
    <citation type="submission" date="2016-11" db="EMBL/GenBank/DDBJ databases">
        <authorList>
            <person name="Varghese N."/>
            <person name="Submissions S."/>
        </authorList>
    </citation>
    <scope>NUCLEOTIDE SEQUENCE [LARGE SCALE GENOMIC DNA]</scope>
    <source>
        <strain evidence="2">DSM 15449</strain>
    </source>
</reference>
<keyword evidence="1" id="KW-0067">ATP-binding</keyword>
<dbReference type="Proteomes" id="UP000183954">
    <property type="component" value="Unassembled WGS sequence"/>
</dbReference>